<feature type="binding site" evidence="5">
    <location>
        <position position="302"/>
    </location>
    <ligand>
        <name>FAD</name>
        <dbReference type="ChEBI" id="CHEBI:57692"/>
    </ligand>
</feature>
<keyword evidence="2" id="KW-0285">Flavoprotein</keyword>
<dbReference type="Pfam" id="PF02852">
    <property type="entry name" value="Pyr_redox_dim"/>
    <property type="match status" value="1"/>
</dbReference>
<dbReference type="EMBL" id="AAOT01000021">
    <property type="protein sequence ID" value="EAR50851.1"/>
    <property type="molecule type" value="Genomic_DNA"/>
</dbReference>
<evidence type="ECO:0000256" key="2">
    <source>
        <dbReference type="ARBA" id="ARBA00022630"/>
    </source>
</evidence>
<feature type="disulfide bond" description="Redox-active" evidence="6">
    <location>
        <begin position="43"/>
        <end position="48"/>
    </location>
</feature>
<comment type="cofactor">
    <cofactor evidence="5">
        <name>FAD</name>
        <dbReference type="ChEBI" id="CHEBI:57692"/>
    </cofactor>
    <text evidence="5">Binds 1 FAD per subunit.</text>
</comment>
<evidence type="ECO:0000256" key="3">
    <source>
        <dbReference type="ARBA" id="ARBA00022827"/>
    </source>
</evidence>
<keyword evidence="3 5" id="KW-0274">FAD</keyword>
<feature type="binding site" evidence="5">
    <location>
        <begin position="140"/>
        <end position="142"/>
    </location>
    <ligand>
        <name>FAD</name>
        <dbReference type="ChEBI" id="CHEBI:57692"/>
    </ligand>
</feature>
<dbReference type="InterPro" id="IPR036188">
    <property type="entry name" value="FAD/NAD-bd_sf"/>
</dbReference>
<protein>
    <submittedName>
        <fullName evidence="9">Dihydrolipoamide dehydrogenase</fullName>
        <ecNumber evidence="9">1.8.1.4</ecNumber>
    </submittedName>
</protein>
<dbReference type="AlphaFoldDB" id="Q2CDX7"/>
<evidence type="ECO:0000313" key="9">
    <source>
        <dbReference type="EMBL" id="EAR50851.1"/>
    </source>
</evidence>
<dbReference type="PRINTS" id="PR00368">
    <property type="entry name" value="FADPNR"/>
</dbReference>
<dbReference type="SUPFAM" id="SSF51905">
    <property type="entry name" value="FAD/NAD(P)-binding domain"/>
    <property type="match status" value="1"/>
</dbReference>
<evidence type="ECO:0000259" key="7">
    <source>
        <dbReference type="Pfam" id="PF02852"/>
    </source>
</evidence>
<dbReference type="RefSeq" id="WP_007253549.1">
    <property type="nucleotide sequence ID" value="NZ_CH724107.1"/>
</dbReference>
<dbReference type="SUPFAM" id="SSF55424">
    <property type="entry name" value="FAD/NAD-linked reductases, dimerisation (C-terminal) domain"/>
    <property type="match status" value="1"/>
</dbReference>
<dbReference type="GO" id="GO:0050660">
    <property type="term" value="F:flavin adenine dinucleotide binding"/>
    <property type="evidence" value="ECO:0007669"/>
    <property type="project" value="TreeGrafter"/>
</dbReference>
<dbReference type="NCBIfam" id="NF004939">
    <property type="entry name" value="PRK06292.1-1"/>
    <property type="match status" value="1"/>
</dbReference>
<gene>
    <name evidence="9" type="ORF">OG2516_00070</name>
</gene>
<dbReference type="Gene3D" id="3.50.50.60">
    <property type="entry name" value="FAD/NAD(P)-binding domain"/>
    <property type="match status" value="2"/>
</dbReference>
<feature type="active site" description="Proton acceptor" evidence="4">
    <location>
        <position position="432"/>
    </location>
</feature>
<accession>Q2CDX7</accession>
<feature type="domain" description="Pyridine nucleotide-disulphide oxidoreductase dimerisation" evidence="7">
    <location>
        <begin position="340"/>
        <end position="442"/>
    </location>
</feature>
<evidence type="ECO:0000256" key="1">
    <source>
        <dbReference type="ARBA" id="ARBA00007532"/>
    </source>
</evidence>
<comment type="similarity">
    <text evidence="1">Belongs to the class-I pyridine nucleotide-disulfide oxidoreductase family.</text>
</comment>
<dbReference type="GO" id="GO:0003955">
    <property type="term" value="F:NAD(P)H dehydrogenase (quinone) activity"/>
    <property type="evidence" value="ECO:0007669"/>
    <property type="project" value="TreeGrafter"/>
</dbReference>
<sequence length="466" mass="48690">MITLTCDVAVIGAGTAGIAAESRARAAGVRTMLIDPAFEGTLCANVGCMPSKLLIAAAEAAHAVRGAHAFGVAATGEVDGVAVMARVRAWRDRFAQGVRDNLDELPEGVRVRGRARFVGETVLALEDGTRIEAGSVVIATGSEPMIPDSFDMVRDLVLTNRTVFELEDLPESLGVIGAGPVGVELAQAMARLGVAVTLFDGGTSIGGLPDETSAVLHDILSEEFTLHLGTRPEVSRAGDKVRLSHPGGSVEVARVLVAAGRPPALDGLDLAKAGLALDDHGTPLFDPETMRCGDSQVFLVGDANADRPVLHEASTEGTVAGYNAACCPETNAARRRVPMAVTFTSPAAAVVGRIPGEGDDIITGRVDFSDQGRAKVMHRAHGLCRIHAEPGTCRLLGADLCAPGGEHLAHLLAWAIQCGLTAAEVLQLPFYHPTLEEGLKTALKDVTRLGEDETPWDRERVPSPGT</sequence>
<dbReference type="InterPro" id="IPR004099">
    <property type="entry name" value="Pyr_nucl-diS_OxRdtase_dimer"/>
</dbReference>
<dbReference type="PRINTS" id="PR00411">
    <property type="entry name" value="PNDRDTASEI"/>
</dbReference>
<reference evidence="9 10" key="1">
    <citation type="journal article" date="2010" name="J. Bacteriol.">
        <title>Genome sequences of Oceanicola granulosus HTCC2516(T) and Oceanicola batsensis HTCC2597(TDelta).</title>
        <authorList>
            <person name="Thrash J.C."/>
            <person name="Cho J.C."/>
            <person name="Vergin K.L."/>
            <person name="Giovannoni S.J."/>
        </authorList>
    </citation>
    <scope>NUCLEOTIDE SEQUENCE [LARGE SCALE GENOMIC DNA]</scope>
    <source>
        <strain evidence="10">ATCC BAA-861 / DSM 15982 / KCTC 12143 / HTCC2516</strain>
    </source>
</reference>
<dbReference type="Gene3D" id="3.30.390.30">
    <property type="match status" value="1"/>
</dbReference>
<dbReference type="GO" id="GO:0004148">
    <property type="term" value="F:dihydrolipoyl dehydrogenase (NADH) activity"/>
    <property type="evidence" value="ECO:0007669"/>
    <property type="project" value="UniProtKB-EC"/>
</dbReference>
<evidence type="ECO:0000256" key="5">
    <source>
        <dbReference type="PIRSR" id="PIRSR000350-3"/>
    </source>
</evidence>
<organism evidence="9 10">
    <name type="scientific">Oceanicola granulosus (strain ATCC BAA-861 / DSM 15982 / KCTC 12143 / HTCC2516)</name>
    <dbReference type="NCBI Taxonomy" id="314256"/>
    <lineage>
        <taxon>Bacteria</taxon>
        <taxon>Pseudomonadati</taxon>
        <taxon>Pseudomonadota</taxon>
        <taxon>Alphaproteobacteria</taxon>
        <taxon>Rhodobacterales</taxon>
        <taxon>Roseobacteraceae</taxon>
        <taxon>Oceanicola</taxon>
    </lineage>
</organism>
<keyword evidence="5" id="KW-0547">Nucleotide-binding</keyword>
<comment type="caution">
    <text evidence="9">The sequence shown here is derived from an EMBL/GenBank/DDBJ whole genome shotgun (WGS) entry which is preliminary data.</text>
</comment>
<dbReference type="InterPro" id="IPR023753">
    <property type="entry name" value="FAD/NAD-binding_dom"/>
</dbReference>
<evidence type="ECO:0000256" key="4">
    <source>
        <dbReference type="PIRSR" id="PIRSR000350-2"/>
    </source>
</evidence>
<evidence type="ECO:0000313" key="10">
    <source>
        <dbReference type="Proteomes" id="UP000003635"/>
    </source>
</evidence>
<dbReference type="HOGENOM" id="CLU_016755_0_3_5"/>
<keyword evidence="5" id="KW-0520">NAD</keyword>
<feature type="binding site" evidence="5">
    <location>
        <begin position="177"/>
        <end position="184"/>
    </location>
    <ligand>
        <name>NAD(+)</name>
        <dbReference type="ChEBI" id="CHEBI:57540"/>
    </ligand>
</feature>
<proteinExistence type="inferred from homology"/>
<dbReference type="eggNOG" id="COG1249">
    <property type="taxonomic scope" value="Bacteria"/>
</dbReference>
<dbReference type="EC" id="1.8.1.4" evidence="9"/>
<evidence type="ECO:0000259" key="8">
    <source>
        <dbReference type="Pfam" id="PF07992"/>
    </source>
</evidence>
<dbReference type="Pfam" id="PF07992">
    <property type="entry name" value="Pyr_redox_2"/>
    <property type="match status" value="1"/>
</dbReference>
<dbReference type="PANTHER" id="PTHR43014:SF4">
    <property type="entry name" value="PYRIDINE NUCLEOTIDE-DISULFIDE OXIDOREDUCTASE RCLA-RELATED"/>
    <property type="match status" value="1"/>
</dbReference>
<dbReference type="PANTHER" id="PTHR43014">
    <property type="entry name" value="MERCURIC REDUCTASE"/>
    <property type="match status" value="1"/>
</dbReference>
<dbReference type="InterPro" id="IPR001100">
    <property type="entry name" value="Pyr_nuc-diS_OxRdtase"/>
</dbReference>
<dbReference type="PIRSF" id="PIRSF000350">
    <property type="entry name" value="Mercury_reductase_MerA"/>
    <property type="match status" value="1"/>
</dbReference>
<feature type="binding site" evidence="5">
    <location>
        <position position="52"/>
    </location>
    <ligand>
        <name>FAD</name>
        <dbReference type="ChEBI" id="CHEBI:57692"/>
    </ligand>
</feature>
<dbReference type="OrthoDB" id="9776382at2"/>
<keyword evidence="9" id="KW-0560">Oxidoreductase</keyword>
<name>Q2CDX7_OCEGH</name>
<evidence type="ECO:0000256" key="6">
    <source>
        <dbReference type="PIRSR" id="PIRSR000350-4"/>
    </source>
</evidence>
<keyword evidence="10" id="KW-1185">Reference proteome</keyword>
<feature type="binding site" evidence="5">
    <location>
        <position position="260"/>
    </location>
    <ligand>
        <name>NAD(+)</name>
        <dbReference type="ChEBI" id="CHEBI:57540"/>
    </ligand>
</feature>
<dbReference type="InterPro" id="IPR016156">
    <property type="entry name" value="FAD/NAD-linked_Rdtase_dimer_sf"/>
</dbReference>
<dbReference type="STRING" id="314256.OG2516_00070"/>
<feature type="domain" description="FAD/NAD(P)-binding" evidence="8">
    <location>
        <begin position="7"/>
        <end position="311"/>
    </location>
</feature>
<dbReference type="Proteomes" id="UP000003635">
    <property type="component" value="Unassembled WGS sequence"/>
</dbReference>